<dbReference type="AlphaFoldDB" id="A0A0F9L175"/>
<dbReference type="EMBL" id="LAZR01008127">
    <property type="protein sequence ID" value="KKM80786.1"/>
    <property type="molecule type" value="Genomic_DNA"/>
</dbReference>
<reference evidence="8" key="1">
    <citation type="journal article" date="2015" name="Nature">
        <title>Complex archaea that bridge the gap between prokaryotes and eukaryotes.</title>
        <authorList>
            <person name="Spang A."/>
            <person name="Saw J.H."/>
            <person name="Jorgensen S.L."/>
            <person name="Zaremba-Niedzwiedzka K."/>
            <person name="Martijn J."/>
            <person name="Lind A.E."/>
            <person name="van Eijk R."/>
            <person name="Schleper C."/>
            <person name="Guy L."/>
            <person name="Ettema T.J."/>
        </authorList>
    </citation>
    <scope>NUCLEOTIDE SEQUENCE</scope>
</reference>
<comment type="similarity">
    <text evidence="6">Belongs to the PINc/VapC protein family.</text>
</comment>
<evidence type="ECO:0000256" key="1">
    <source>
        <dbReference type="ARBA" id="ARBA00001946"/>
    </source>
</evidence>
<comment type="caution">
    <text evidence="8">The sequence shown here is derived from an EMBL/GenBank/DDBJ whole genome shotgun (WGS) entry which is preliminary data.</text>
</comment>
<evidence type="ECO:0000256" key="3">
    <source>
        <dbReference type="ARBA" id="ARBA00022723"/>
    </source>
</evidence>
<feature type="domain" description="PIN" evidence="7">
    <location>
        <begin position="3"/>
        <end position="66"/>
    </location>
</feature>
<proteinExistence type="inferred from homology"/>
<dbReference type="GO" id="GO:0004518">
    <property type="term" value="F:nuclease activity"/>
    <property type="evidence" value="ECO:0007669"/>
    <property type="project" value="UniProtKB-KW"/>
</dbReference>
<evidence type="ECO:0000256" key="4">
    <source>
        <dbReference type="ARBA" id="ARBA00022801"/>
    </source>
</evidence>
<evidence type="ECO:0000256" key="2">
    <source>
        <dbReference type="ARBA" id="ARBA00022722"/>
    </source>
</evidence>
<evidence type="ECO:0000256" key="5">
    <source>
        <dbReference type="ARBA" id="ARBA00022842"/>
    </source>
</evidence>
<accession>A0A0F9L175</accession>
<organism evidence="8">
    <name type="scientific">marine sediment metagenome</name>
    <dbReference type="NCBI Taxonomy" id="412755"/>
    <lineage>
        <taxon>unclassified sequences</taxon>
        <taxon>metagenomes</taxon>
        <taxon>ecological metagenomes</taxon>
    </lineage>
</organism>
<dbReference type="Pfam" id="PF01850">
    <property type="entry name" value="PIN"/>
    <property type="match status" value="1"/>
</dbReference>
<keyword evidence="2" id="KW-0540">Nuclease</keyword>
<dbReference type="Gene3D" id="3.40.50.1010">
    <property type="entry name" value="5'-nuclease"/>
    <property type="match status" value="1"/>
</dbReference>
<evidence type="ECO:0000256" key="6">
    <source>
        <dbReference type="ARBA" id="ARBA00038093"/>
    </source>
</evidence>
<name>A0A0F9L175_9ZZZZ</name>
<comment type="cofactor">
    <cofactor evidence="1">
        <name>Mg(2+)</name>
        <dbReference type="ChEBI" id="CHEBI:18420"/>
    </cofactor>
</comment>
<dbReference type="InterPro" id="IPR029060">
    <property type="entry name" value="PIN-like_dom_sf"/>
</dbReference>
<dbReference type="SUPFAM" id="SSF88723">
    <property type="entry name" value="PIN domain-like"/>
    <property type="match status" value="1"/>
</dbReference>
<dbReference type="InterPro" id="IPR050556">
    <property type="entry name" value="Type_II_TA_system_RNase"/>
</dbReference>
<sequence length="72" mass="8436">MNQLVSKLEIISFNHIHGKIYGELRAKLQKKGESINEIDIFIAAVAIEKDIKVITRNIKHFEKIYKLQIESW</sequence>
<protein>
    <recommendedName>
        <fullName evidence="7">PIN domain-containing protein</fullName>
    </recommendedName>
</protein>
<keyword evidence="4" id="KW-0378">Hydrolase</keyword>
<keyword evidence="5" id="KW-0460">Magnesium</keyword>
<dbReference type="InterPro" id="IPR002716">
    <property type="entry name" value="PIN_dom"/>
</dbReference>
<keyword evidence="3" id="KW-0479">Metal-binding</keyword>
<evidence type="ECO:0000259" key="7">
    <source>
        <dbReference type="Pfam" id="PF01850"/>
    </source>
</evidence>
<gene>
    <name evidence="8" type="ORF">LCGC14_1336360</name>
</gene>
<dbReference type="PANTHER" id="PTHR33653">
    <property type="entry name" value="RIBONUCLEASE VAPC2"/>
    <property type="match status" value="1"/>
</dbReference>
<dbReference type="GO" id="GO:0016787">
    <property type="term" value="F:hydrolase activity"/>
    <property type="evidence" value="ECO:0007669"/>
    <property type="project" value="UniProtKB-KW"/>
</dbReference>
<dbReference type="GO" id="GO:0046872">
    <property type="term" value="F:metal ion binding"/>
    <property type="evidence" value="ECO:0007669"/>
    <property type="project" value="UniProtKB-KW"/>
</dbReference>
<dbReference type="PANTHER" id="PTHR33653:SF1">
    <property type="entry name" value="RIBONUCLEASE VAPC2"/>
    <property type="match status" value="1"/>
</dbReference>
<evidence type="ECO:0000313" key="8">
    <source>
        <dbReference type="EMBL" id="KKM80786.1"/>
    </source>
</evidence>